<keyword evidence="5" id="KW-0997">Cell inner membrane</keyword>
<dbReference type="GO" id="GO:0042910">
    <property type="term" value="F:xenobiotic transmembrane transporter activity"/>
    <property type="evidence" value="ECO:0007669"/>
    <property type="project" value="TreeGrafter"/>
</dbReference>
<dbReference type="InterPro" id="IPR004764">
    <property type="entry name" value="MdtF-like"/>
</dbReference>
<keyword evidence="7 9" id="KW-1133">Transmembrane helix</keyword>
<evidence type="ECO:0000256" key="2">
    <source>
        <dbReference type="ARBA" id="ARBA00010942"/>
    </source>
</evidence>
<dbReference type="FunFam" id="3.30.70.1430:FF:000002">
    <property type="entry name" value="Efflux pump membrane transporter"/>
    <property type="match status" value="1"/>
</dbReference>
<dbReference type="Gene3D" id="3.30.70.1430">
    <property type="entry name" value="Multidrug efflux transporter AcrB pore domain"/>
    <property type="match status" value="2"/>
</dbReference>
<dbReference type="RefSeq" id="WP_111953110.1">
    <property type="nucleotide sequence ID" value="NZ_CP036313.1"/>
</dbReference>
<feature type="transmembrane region" description="Helical" evidence="9">
    <location>
        <begin position="12"/>
        <end position="31"/>
    </location>
</feature>
<comment type="similarity">
    <text evidence="2">Belongs to the resistance-nodulation-cell division (RND) (TC 2.A.6) family.</text>
</comment>
<evidence type="ECO:0000313" key="12">
    <source>
        <dbReference type="Proteomes" id="UP000248798"/>
    </source>
</evidence>
<protein>
    <submittedName>
        <fullName evidence="10">Efflux RND transporter permease subunit</fullName>
    </submittedName>
    <submittedName>
        <fullName evidence="11">Hydrophobe/amphiphile efflux-1 family RND transporter</fullName>
    </submittedName>
</protein>
<feature type="transmembrane region" description="Helical" evidence="9">
    <location>
        <begin position="1007"/>
        <end position="1033"/>
    </location>
</feature>
<evidence type="ECO:0000256" key="1">
    <source>
        <dbReference type="ARBA" id="ARBA00004429"/>
    </source>
</evidence>
<reference evidence="11 12" key="1">
    <citation type="submission" date="2018-06" db="EMBL/GenBank/DDBJ databases">
        <title>Complete Genome Sequence of Desulfobacter hydrogenophilus (DSM3380).</title>
        <authorList>
            <person name="Marietou A."/>
            <person name="Schreiber L."/>
            <person name="Marshall I."/>
            <person name="Jorgensen B."/>
        </authorList>
    </citation>
    <scope>NUCLEOTIDE SEQUENCE [LARGE SCALE GENOMIC DNA]</scope>
    <source>
        <strain evidence="11 12">DSM 3380</strain>
    </source>
</reference>
<dbReference type="InterPro" id="IPR001036">
    <property type="entry name" value="Acrflvin-R"/>
</dbReference>
<dbReference type="FunFam" id="3.30.70.1430:FF:000001">
    <property type="entry name" value="Efflux pump membrane transporter"/>
    <property type="match status" value="1"/>
</dbReference>
<dbReference type="EMBL" id="QLNI01000002">
    <property type="protein sequence ID" value="RAM03799.1"/>
    <property type="molecule type" value="Genomic_DNA"/>
</dbReference>
<dbReference type="Gene3D" id="3.30.70.1440">
    <property type="entry name" value="Multidrug efflux transporter AcrB pore domain"/>
    <property type="match status" value="1"/>
</dbReference>
<evidence type="ECO:0000256" key="6">
    <source>
        <dbReference type="ARBA" id="ARBA00022692"/>
    </source>
</evidence>
<feature type="transmembrane region" description="Helical" evidence="9">
    <location>
        <begin position="471"/>
        <end position="498"/>
    </location>
</feature>
<feature type="transmembrane region" description="Helical" evidence="9">
    <location>
        <begin position="975"/>
        <end position="995"/>
    </location>
</feature>
<dbReference type="OrthoDB" id="9759330at2"/>
<dbReference type="Gene3D" id="3.30.2090.10">
    <property type="entry name" value="Multidrug efflux transporter AcrB TolC docking domain, DN and DC subdomains"/>
    <property type="match status" value="2"/>
</dbReference>
<dbReference type="Proteomes" id="UP000248798">
    <property type="component" value="Unassembled WGS sequence"/>
</dbReference>
<dbReference type="FunFam" id="3.30.2090.10:FF:000002">
    <property type="entry name" value="Efflux pump membrane transporter"/>
    <property type="match status" value="1"/>
</dbReference>
<dbReference type="PANTHER" id="PTHR32063">
    <property type="match status" value="1"/>
</dbReference>
<evidence type="ECO:0000313" key="10">
    <source>
        <dbReference type="EMBL" id="QBH14767.1"/>
    </source>
</evidence>
<feature type="transmembrane region" description="Helical" evidence="9">
    <location>
        <begin position="545"/>
        <end position="562"/>
    </location>
</feature>
<dbReference type="SUPFAM" id="SSF82866">
    <property type="entry name" value="Multidrug efflux transporter AcrB transmembrane domain"/>
    <property type="match status" value="2"/>
</dbReference>
<keyword evidence="3" id="KW-0813">Transport</keyword>
<evidence type="ECO:0000256" key="8">
    <source>
        <dbReference type="ARBA" id="ARBA00023136"/>
    </source>
</evidence>
<keyword evidence="6 9" id="KW-0812">Transmembrane</keyword>
<evidence type="ECO:0000256" key="7">
    <source>
        <dbReference type="ARBA" id="ARBA00022989"/>
    </source>
</evidence>
<dbReference type="InterPro" id="IPR027463">
    <property type="entry name" value="AcrB_DN_DC_subdom"/>
</dbReference>
<proteinExistence type="inferred from homology"/>
<comment type="subcellular location">
    <subcellularLocation>
        <location evidence="1">Cell inner membrane</location>
        <topology evidence="1">Multi-pass membrane protein</topology>
    </subcellularLocation>
</comment>
<evidence type="ECO:0000256" key="9">
    <source>
        <dbReference type="SAM" id="Phobius"/>
    </source>
</evidence>
<dbReference type="SUPFAM" id="SSF82693">
    <property type="entry name" value="Multidrug efflux transporter AcrB pore domain, PN1, PN2, PC1 and PC2 subdomains"/>
    <property type="match status" value="3"/>
</dbReference>
<evidence type="ECO:0000313" key="11">
    <source>
        <dbReference type="EMBL" id="RAM03799.1"/>
    </source>
</evidence>
<dbReference type="AlphaFoldDB" id="A0A328FH99"/>
<dbReference type="GO" id="GO:0009636">
    <property type="term" value="P:response to toxic substance"/>
    <property type="evidence" value="ECO:0007669"/>
    <property type="project" value="UniProtKB-ARBA"/>
</dbReference>
<organism evidence="11 12">
    <name type="scientific">Desulfobacter hydrogenophilus</name>
    <dbReference type="NCBI Taxonomy" id="2291"/>
    <lineage>
        <taxon>Bacteria</taxon>
        <taxon>Pseudomonadati</taxon>
        <taxon>Thermodesulfobacteriota</taxon>
        <taxon>Desulfobacteria</taxon>
        <taxon>Desulfobacterales</taxon>
        <taxon>Desulfobacteraceae</taxon>
        <taxon>Desulfobacter</taxon>
    </lineage>
</organism>
<dbReference type="GO" id="GO:0015562">
    <property type="term" value="F:efflux transmembrane transporter activity"/>
    <property type="evidence" value="ECO:0007669"/>
    <property type="project" value="InterPro"/>
</dbReference>
<dbReference type="Pfam" id="PF00873">
    <property type="entry name" value="ACR_tran"/>
    <property type="match status" value="1"/>
</dbReference>
<reference evidence="10 13" key="2">
    <citation type="submission" date="2019-02" db="EMBL/GenBank/DDBJ databases">
        <title>Complete genome sequence of Desulfobacter hydrogenophilus AcRS1.</title>
        <authorList>
            <person name="Marietou A."/>
            <person name="Lund M.B."/>
            <person name="Marshall I.P.G."/>
            <person name="Schreiber L."/>
            <person name="Jorgensen B."/>
        </authorList>
    </citation>
    <scope>NUCLEOTIDE SEQUENCE [LARGE SCALE GENOMIC DNA]</scope>
    <source>
        <strain evidence="10 13">AcRS1</strain>
    </source>
</reference>
<dbReference type="NCBIfam" id="TIGR00915">
    <property type="entry name" value="2A0602"/>
    <property type="match status" value="1"/>
</dbReference>
<dbReference type="NCBIfam" id="NF000282">
    <property type="entry name" value="RND_permease_1"/>
    <property type="match status" value="1"/>
</dbReference>
<name>A0A328FH99_9BACT</name>
<feature type="transmembrane region" description="Helical" evidence="9">
    <location>
        <begin position="341"/>
        <end position="359"/>
    </location>
</feature>
<dbReference type="SUPFAM" id="SSF82714">
    <property type="entry name" value="Multidrug efflux transporter AcrB TolC docking domain, DN and DC subdomains"/>
    <property type="match status" value="2"/>
</dbReference>
<evidence type="ECO:0000256" key="4">
    <source>
        <dbReference type="ARBA" id="ARBA00022475"/>
    </source>
</evidence>
<feature type="transmembrane region" description="Helical" evidence="9">
    <location>
        <begin position="439"/>
        <end position="459"/>
    </location>
</feature>
<dbReference type="GO" id="GO:0005886">
    <property type="term" value="C:plasma membrane"/>
    <property type="evidence" value="ECO:0007669"/>
    <property type="project" value="UniProtKB-SubCell"/>
</dbReference>
<evidence type="ECO:0000256" key="3">
    <source>
        <dbReference type="ARBA" id="ARBA00022448"/>
    </source>
</evidence>
<dbReference type="PRINTS" id="PR00702">
    <property type="entry name" value="ACRIFLAVINRP"/>
</dbReference>
<dbReference type="Gene3D" id="3.30.70.1320">
    <property type="entry name" value="Multidrug efflux transporter AcrB pore domain like"/>
    <property type="match status" value="1"/>
</dbReference>
<keyword evidence="4" id="KW-1003">Cell membrane</keyword>
<evidence type="ECO:0000256" key="5">
    <source>
        <dbReference type="ARBA" id="ARBA00022519"/>
    </source>
</evidence>
<keyword evidence="13" id="KW-1185">Reference proteome</keyword>
<gene>
    <name evidence="11" type="ORF">DO021_01750</name>
    <name evidence="10" type="ORF">EYB58_18715</name>
</gene>
<feature type="transmembrane region" description="Helical" evidence="9">
    <location>
        <begin position="904"/>
        <end position="924"/>
    </location>
</feature>
<evidence type="ECO:0000313" key="13">
    <source>
        <dbReference type="Proteomes" id="UP000293902"/>
    </source>
</evidence>
<feature type="transmembrane region" description="Helical" evidence="9">
    <location>
        <begin position="930"/>
        <end position="954"/>
    </location>
</feature>
<dbReference type="FunFam" id="1.20.1640.10:FF:000001">
    <property type="entry name" value="Efflux pump membrane transporter"/>
    <property type="match status" value="1"/>
</dbReference>
<accession>A0A328FH99</accession>
<sequence>MLSRFFLDRPVFAWVIAIIIMTVGLLAIYNLPISQNPSIAPPSIAIDSYFPGASAETVENTVTQIIEQKMTGLGDMIYFSGTSSSSGASRIELTFTPGTDPDLAWSKVQNKLQLAMASLPDVVQRQGVKVSKSTRNYLMIVGLISEDGSMDGLDLRDYAQSNLEKVLSRVRGVGEVENFGSQYAIRVWVDPDKLTNYQLTIEDVILALQDYNVEVSAGQFGGAPAREGQRMNISIVVQHLLKTPEEFAAIPIRTNTDGSVVRIKDIGHTELGTERYDVVARYNGKASAAMAIRQAAGANALETANAVKETLKEMGRYFPHGMKVIYPYDTTPFTVVAIDEVVKTLFEAIFLVFIIMYLFMGNIRATLIPTIAVPVVLLGTFAVLGLFGFSINMMTMFAMVLSIGLLVDDAIVVVENVERIMAEEGLAPREATAKSMDEITSALIGIGLVLSAVFGPMAFFQGSTGVLYRQFSVTIIASMLLSVVVALILTPVLCASFLKPIPQGHHAADNAVFFLRPFFRWFDNSFLRVRRFYVGIVSRSFTKTLRYLIIYILIIGAVGFLFQRMASSYLPDEDQGILMVQVILPSGSTVEQTQKVMDKIKDYWLTHETESVASFMAVAGVSFSGQAQNVGLGFVKLKDWERRERPDLKVKAIIGRAMGALSQIIEARIFVFSPPPVIELGNASGFDFHLQDRGGLGHEKLMEARNQLLGMAAQDPRLTRVRPNGMEDVPEYRIDVDWNKAGAMGVPISSIHNTISSAFGSAYVNDFIQAGRVKRVFVQADAPYRMLPKDLEKLYVRNNQGKMVPFSSFASGRWMFGSPKLERYNAFPSINIWGDPAPGGSSGKAMSIMEELAAKLPQGIGFDWTGLSYQERIATAQGPILYAFSVFVIFLCVAALYESWTIPFVNLLMLPLGVFGAILATSMRGLHNDVYFQIGFLTTLGLSTKNAILIIQFIKERMTHGESLIDATLGAAQTRFRPVMMTSLAFFFGVLPLAMSTGAGAGAMNAIGTAVCGGMLSATFIDLIFIPIFFVLVSRLFKGKKEKELVSEQHMDTNASEEVR</sequence>
<feature type="transmembrane region" description="Helical" evidence="9">
    <location>
        <begin position="880"/>
        <end position="897"/>
    </location>
</feature>
<keyword evidence="8 9" id="KW-0472">Membrane</keyword>
<dbReference type="PANTHER" id="PTHR32063:SF13">
    <property type="entry name" value="MULTIDRUG EFFLUX PUMP SUBUNIT ACRB-RELATED"/>
    <property type="match status" value="1"/>
</dbReference>
<feature type="transmembrane region" description="Helical" evidence="9">
    <location>
        <begin position="371"/>
        <end position="391"/>
    </location>
</feature>
<dbReference type="EMBL" id="CP036313">
    <property type="protein sequence ID" value="QBH14767.1"/>
    <property type="molecule type" value="Genomic_DNA"/>
</dbReference>
<dbReference type="Gene3D" id="1.20.1640.10">
    <property type="entry name" value="Multidrug efflux transporter AcrB transmembrane domain"/>
    <property type="match status" value="2"/>
</dbReference>
<dbReference type="Proteomes" id="UP000293902">
    <property type="component" value="Chromosome"/>
</dbReference>